<comment type="caution">
    <text evidence="1">The sequence shown here is derived from an EMBL/GenBank/DDBJ whole genome shotgun (WGS) entry which is preliminary data.</text>
</comment>
<proteinExistence type="predicted"/>
<accession>A0A8J4XVY7</accession>
<gene>
    <name evidence="1" type="ORF">GWK47_012676</name>
</gene>
<dbReference type="AlphaFoldDB" id="A0A8J4XVY7"/>
<name>A0A8J4XVY7_CHIOP</name>
<sequence length="161" mass="18135">MDHRGFQLWGSIHPQSPGEGRSINNLEHVSPAVATRVHSPPDLLYQGSSGRGNSCHGSSFLREECHVELRLVEEMLVAIVEKMVVPLEQCHNVSEMSAVPVEDELRWRHSSKYFSSIPGCLLAPCIKGRYCGTPVFCMEQRAVPVTYLVRGMRQFHVLEYT</sequence>
<evidence type="ECO:0000313" key="2">
    <source>
        <dbReference type="Proteomes" id="UP000770661"/>
    </source>
</evidence>
<reference evidence="1" key="1">
    <citation type="submission" date="2020-07" db="EMBL/GenBank/DDBJ databases">
        <title>The High-quality genome of the commercially important snow crab, Chionoecetes opilio.</title>
        <authorList>
            <person name="Jeong J.-H."/>
            <person name="Ryu S."/>
        </authorList>
    </citation>
    <scope>NUCLEOTIDE SEQUENCE</scope>
    <source>
        <strain evidence="1">MADBK_172401_WGS</strain>
        <tissue evidence="1">Digestive gland</tissue>
    </source>
</reference>
<dbReference type="EMBL" id="JACEEZ010019999">
    <property type="protein sequence ID" value="KAG0715120.1"/>
    <property type="molecule type" value="Genomic_DNA"/>
</dbReference>
<organism evidence="1 2">
    <name type="scientific">Chionoecetes opilio</name>
    <name type="common">Atlantic snow crab</name>
    <name type="synonym">Cancer opilio</name>
    <dbReference type="NCBI Taxonomy" id="41210"/>
    <lineage>
        <taxon>Eukaryota</taxon>
        <taxon>Metazoa</taxon>
        <taxon>Ecdysozoa</taxon>
        <taxon>Arthropoda</taxon>
        <taxon>Crustacea</taxon>
        <taxon>Multicrustacea</taxon>
        <taxon>Malacostraca</taxon>
        <taxon>Eumalacostraca</taxon>
        <taxon>Eucarida</taxon>
        <taxon>Decapoda</taxon>
        <taxon>Pleocyemata</taxon>
        <taxon>Brachyura</taxon>
        <taxon>Eubrachyura</taxon>
        <taxon>Majoidea</taxon>
        <taxon>Majidae</taxon>
        <taxon>Chionoecetes</taxon>
    </lineage>
</organism>
<dbReference type="Proteomes" id="UP000770661">
    <property type="component" value="Unassembled WGS sequence"/>
</dbReference>
<protein>
    <submittedName>
        <fullName evidence="1">Uncharacterized protein</fullName>
    </submittedName>
</protein>
<keyword evidence="2" id="KW-1185">Reference proteome</keyword>
<evidence type="ECO:0000313" key="1">
    <source>
        <dbReference type="EMBL" id="KAG0715120.1"/>
    </source>
</evidence>